<dbReference type="PANTHER" id="PTHR37305:SF1">
    <property type="entry name" value="MEMBRANE PROTEIN"/>
    <property type="match status" value="1"/>
</dbReference>
<accession>A0A9D1XE13</accession>
<keyword evidence="1" id="KW-0472">Membrane</keyword>
<reference evidence="2" key="2">
    <citation type="submission" date="2021-04" db="EMBL/GenBank/DDBJ databases">
        <authorList>
            <person name="Gilroy R."/>
        </authorList>
    </citation>
    <scope>NUCLEOTIDE SEQUENCE</scope>
    <source>
        <strain evidence="2">CHK183-1962</strain>
    </source>
</reference>
<reference evidence="2" key="1">
    <citation type="journal article" date="2021" name="PeerJ">
        <title>Extensive microbial diversity within the chicken gut microbiome revealed by metagenomics and culture.</title>
        <authorList>
            <person name="Gilroy R."/>
            <person name="Ravi A."/>
            <person name="Getino M."/>
            <person name="Pursley I."/>
            <person name="Horton D.L."/>
            <person name="Alikhan N.F."/>
            <person name="Baker D."/>
            <person name="Gharbi K."/>
            <person name="Hall N."/>
            <person name="Watson M."/>
            <person name="Adriaenssens E.M."/>
            <person name="Foster-Nyarko E."/>
            <person name="Jarju S."/>
            <person name="Secka A."/>
            <person name="Antonio M."/>
            <person name="Oren A."/>
            <person name="Chaudhuri R.R."/>
            <person name="La Ragione R."/>
            <person name="Hildebrand F."/>
            <person name="Pallen M.J."/>
        </authorList>
    </citation>
    <scope>NUCLEOTIDE SEQUENCE</scope>
    <source>
        <strain evidence="2">CHK183-1962</strain>
    </source>
</reference>
<dbReference type="GO" id="GO:0140359">
    <property type="term" value="F:ABC-type transporter activity"/>
    <property type="evidence" value="ECO:0007669"/>
    <property type="project" value="InterPro"/>
</dbReference>
<comment type="caution">
    <text evidence="2">The sequence shown here is derived from an EMBL/GenBank/DDBJ whole genome shotgun (WGS) entry which is preliminary data.</text>
</comment>
<feature type="transmembrane region" description="Helical" evidence="1">
    <location>
        <begin position="354"/>
        <end position="372"/>
    </location>
</feature>
<dbReference type="AlphaFoldDB" id="A0A9D1XE13"/>
<gene>
    <name evidence="2" type="ORF">H9734_07195</name>
</gene>
<feature type="transmembrane region" description="Helical" evidence="1">
    <location>
        <begin position="255"/>
        <end position="278"/>
    </location>
</feature>
<dbReference type="Proteomes" id="UP000886890">
    <property type="component" value="Unassembled WGS sequence"/>
</dbReference>
<sequence length="459" mass="51021">MFKLIQNEMIKIFSKVSTYIMLGILLVLLVGVSALMKISGTYSYSGYTYTEQDLQSELDYLNSSKPDGYEVQVAEYEYMMKSGREWNTDSWEFEALDEAFQNFQAPLSYQRDGMTDEEAAAYQNNLDETIRVIESGDWNAYAQLRLDQIAAGTEEETVKEARSFPYRYMLDNQIKADAGDWREDAAMEAGTAKLQVAELDQQKAQGMYVSEESYEEAQNQAAICEYRLEHGIENYIDEDGMTGSEYWNSFLQESMMITVVSVIMIVLAGGCVANEFANGTVKFLLVNPVTRRKIIVSKYLTMLLLSLLMILGVYVLAALINLPFFGADFGVPYLTAANGEVTAGSGYLYALKDYLLEGVSLVAMTTMAFMISSMMRNSALAIGIGVTALLGGSMVVAMLAQLGCDWGRYFLFANMNLSQAASGNTVFPNQSLGFSLGVLAVHMVIFLITAYDGFTRREV</sequence>
<dbReference type="PANTHER" id="PTHR37305">
    <property type="entry name" value="INTEGRAL MEMBRANE PROTEIN-RELATED"/>
    <property type="match status" value="1"/>
</dbReference>
<feature type="transmembrane region" description="Helical" evidence="1">
    <location>
        <begin position="12"/>
        <end position="36"/>
    </location>
</feature>
<keyword evidence="1" id="KW-1133">Transmembrane helix</keyword>
<dbReference type="GO" id="GO:0005886">
    <property type="term" value="C:plasma membrane"/>
    <property type="evidence" value="ECO:0007669"/>
    <property type="project" value="UniProtKB-SubCell"/>
</dbReference>
<feature type="transmembrane region" description="Helical" evidence="1">
    <location>
        <begin position="379"/>
        <end position="402"/>
    </location>
</feature>
<organism evidence="2 3">
    <name type="scientific">Candidatus Fusicatenibacter merdavium</name>
    <dbReference type="NCBI Taxonomy" id="2838600"/>
    <lineage>
        <taxon>Bacteria</taxon>
        <taxon>Bacillati</taxon>
        <taxon>Bacillota</taxon>
        <taxon>Clostridia</taxon>
        <taxon>Lachnospirales</taxon>
        <taxon>Lachnospiraceae</taxon>
        <taxon>Fusicatenibacter</taxon>
    </lineage>
</organism>
<keyword evidence="1" id="KW-0812">Transmembrane</keyword>
<dbReference type="Pfam" id="PF12679">
    <property type="entry name" value="ABC2_membrane_2"/>
    <property type="match status" value="1"/>
</dbReference>
<protein>
    <submittedName>
        <fullName evidence="2">ABC transporter permease</fullName>
    </submittedName>
</protein>
<evidence type="ECO:0000313" key="2">
    <source>
        <dbReference type="EMBL" id="HIX77362.1"/>
    </source>
</evidence>
<evidence type="ECO:0000256" key="1">
    <source>
        <dbReference type="SAM" id="Phobius"/>
    </source>
</evidence>
<dbReference type="EMBL" id="DXEK01000121">
    <property type="protein sequence ID" value="HIX77362.1"/>
    <property type="molecule type" value="Genomic_DNA"/>
</dbReference>
<name>A0A9D1XE13_9FIRM</name>
<feature type="transmembrane region" description="Helical" evidence="1">
    <location>
        <begin position="299"/>
        <end position="320"/>
    </location>
</feature>
<evidence type="ECO:0000313" key="3">
    <source>
        <dbReference type="Proteomes" id="UP000886890"/>
    </source>
</evidence>
<feature type="transmembrane region" description="Helical" evidence="1">
    <location>
        <begin position="432"/>
        <end position="454"/>
    </location>
</feature>
<proteinExistence type="predicted"/>